<name>L8K0B1_9BACT</name>
<keyword evidence="2" id="KW-1185">Reference proteome</keyword>
<reference evidence="1 2" key="1">
    <citation type="submission" date="2012-12" db="EMBL/GenBank/DDBJ databases">
        <title>Genome assembly of Fulvivirga imtechensis AK7.</title>
        <authorList>
            <person name="Nupur N."/>
            <person name="Khatri I."/>
            <person name="Kumar R."/>
            <person name="Subramanian S."/>
            <person name="Pinnaka A."/>
        </authorList>
    </citation>
    <scope>NUCLEOTIDE SEQUENCE [LARGE SCALE GENOMIC DNA]</scope>
    <source>
        <strain evidence="1 2">AK7</strain>
    </source>
</reference>
<gene>
    <name evidence="1" type="ORF">C900_04221</name>
</gene>
<protein>
    <submittedName>
        <fullName evidence="1">Uncharacterized protein</fullName>
    </submittedName>
</protein>
<dbReference type="Proteomes" id="UP000011135">
    <property type="component" value="Unassembled WGS sequence"/>
</dbReference>
<comment type="caution">
    <text evidence="1">The sequence shown here is derived from an EMBL/GenBank/DDBJ whole genome shotgun (WGS) entry which is preliminary data.</text>
</comment>
<dbReference type="AlphaFoldDB" id="L8K0B1"/>
<evidence type="ECO:0000313" key="2">
    <source>
        <dbReference type="Proteomes" id="UP000011135"/>
    </source>
</evidence>
<evidence type="ECO:0000313" key="1">
    <source>
        <dbReference type="EMBL" id="ELR73369.1"/>
    </source>
</evidence>
<dbReference type="EMBL" id="AMZN01000006">
    <property type="protein sequence ID" value="ELR73369.1"/>
    <property type="molecule type" value="Genomic_DNA"/>
</dbReference>
<sequence>MIIGGASILPRNVSKSVEASGREFPNFWEPSLSEINSTSNALNK</sequence>
<proteinExistence type="predicted"/>
<organism evidence="1 2">
    <name type="scientific">Fulvivirga imtechensis AK7</name>
    <dbReference type="NCBI Taxonomy" id="1237149"/>
    <lineage>
        <taxon>Bacteria</taxon>
        <taxon>Pseudomonadati</taxon>
        <taxon>Bacteroidota</taxon>
        <taxon>Cytophagia</taxon>
        <taxon>Cytophagales</taxon>
        <taxon>Fulvivirgaceae</taxon>
        <taxon>Fulvivirga</taxon>
    </lineage>
</organism>
<accession>L8K0B1</accession>